<comment type="caution">
    <text evidence="1">The sequence shown here is derived from an EMBL/GenBank/DDBJ whole genome shotgun (WGS) entry which is preliminary data.</text>
</comment>
<evidence type="ECO:0000313" key="1">
    <source>
        <dbReference type="EMBL" id="MCM2563738.1"/>
    </source>
</evidence>
<proteinExistence type="predicted"/>
<accession>A0ACC5ZZE8</accession>
<keyword evidence="2" id="KW-1185">Reference proteome</keyword>
<gene>
    <name evidence="1" type="ORF">M8744_16435</name>
</gene>
<dbReference type="EMBL" id="JAMQGO010000016">
    <property type="protein sequence ID" value="MCM2563738.1"/>
    <property type="molecule type" value="Genomic_DNA"/>
</dbReference>
<name>A0ACC5ZZE8_9RHOB</name>
<sequence length="711" mass="77483">MADEKQPRDPDQAAKISQLIKTLHETHEELRQLIGDGVDTLLHPDGAIYMMPTAQADLTQSERIQRHFAEERAAILDSLPANIALLDESGAILAVNDKWREFAIANDYPGNPDMIGQNYISACSHALGEAAEETPKIEREIRAVLDGTRDKFTTQYPCHSPQQKRWFEMAVTPVRMGARSGAVVMHFDITDRIMADERARVYKARLERIVEQSNVGILVERDGKPLLANPGLAKMLGYDSPDNILAQADTLQLFDPGEHERLSGYAAARLTGGSAPDSYRVLANKTSTGTPMTLEASAFVINWDDGVATCSMFTDVTRQIANEEKVRQSERLQAVGQLTGGVAHDFNNLLTIVLGNAEVLSEELDDQYHLKSLAEMIANAAVRGAELTNRLLAFARKQPLEPKVLDVAHLIQGMDGLLRRTLPENIDIEIIRAGGLWQIEADAAQLESALLNIAVNARDAMPDGGALTIEVANAMLDDDYVATEPDVRPGQYVVIVVSDTGHGIPADVLNLVFEPFFTTKEVGKGSGLGLSMVFGFVKQSGGHIRVYSEVDEGTSVKMYFPRSRAKSEHAATDRAGRRITGGSETILVVEDDAAVREFVAAQLKGLGYHVLDASNGREALDILSQASIDLLFTDVVMPGGMGGHELANAARELLPGVKILFTSGYTENSIVHHGRLDQGVKLLSKPYRREQLATKIREVLDEVPPNSSGAS</sequence>
<protein>
    <submittedName>
        <fullName evidence="1">Response regulator</fullName>
    </submittedName>
</protein>
<reference evidence="1" key="1">
    <citation type="submission" date="2022-06" db="EMBL/GenBank/DDBJ databases">
        <title>Lutimaribacter sp. EGI FJ00013, a novel bacterium isolated from a salt lake sediment enrichment.</title>
        <authorList>
            <person name="Gao L."/>
            <person name="Fang B.-Z."/>
            <person name="Li W.-J."/>
        </authorList>
    </citation>
    <scope>NUCLEOTIDE SEQUENCE</scope>
    <source>
        <strain evidence="1">EGI FJ00013</strain>
    </source>
</reference>
<evidence type="ECO:0000313" key="2">
    <source>
        <dbReference type="Proteomes" id="UP001203036"/>
    </source>
</evidence>
<dbReference type="Proteomes" id="UP001203036">
    <property type="component" value="Unassembled WGS sequence"/>
</dbReference>
<organism evidence="1 2">
    <name type="scientific">Lutimaribacter degradans</name>
    <dbReference type="NCBI Taxonomy" id="2945989"/>
    <lineage>
        <taxon>Bacteria</taxon>
        <taxon>Pseudomonadati</taxon>
        <taxon>Pseudomonadota</taxon>
        <taxon>Alphaproteobacteria</taxon>
        <taxon>Rhodobacterales</taxon>
        <taxon>Roseobacteraceae</taxon>
        <taxon>Lutimaribacter</taxon>
    </lineage>
</organism>